<dbReference type="Proteomes" id="UP000789366">
    <property type="component" value="Unassembled WGS sequence"/>
</dbReference>
<accession>A0ACA9R6K5</accession>
<keyword evidence="2" id="KW-1185">Reference proteome</keyword>
<gene>
    <name evidence="1" type="ORF">SPELUC_LOCUS16297</name>
</gene>
<protein>
    <submittedName>
        <fullName evidence="1">1182_t:CDS:1</fullName>
    </submittedName>
</protein>
<evidence type="ECO:0000313" key="2">
    <source>
        <dbReference type="Proteomes" id="UP000789366"/>
    </source>
</evidence>
<feature type="non-terminal residue" evidence="1">
    <location>
        <position position="136"/>
    </location>
</feature>
<reference evidence="1" key="1">
    <citation type="submission" date="2021-06" db="EMBL/GenBank/DDBJ databases">
        <authorList>
            <person name="Kallberg Y."/>
            <person name="Tangrot J."/>
            <person name="Rosling A."/>
        </authorList>
    </citation>
    <scope>NUCLEOTIDE SEQUENCE</scope>
    <source>
        <strain evidence="1">28 12/20/2015</strain>
    </source>
</reference>
<evidence type="ECO:0000313" key="1">
    <source>
        <dbReference type="EMBL" id="CAG8779374.1"/>
    </source>
</evidence>
<organism evidence="1 2">
    <name type="scientific">Cetraspora pellucida</name>
    <dbReference type="NCBI Taxonomy" id="1433469"/>
    <lineage>
        <taxon>Eukaryota</taxon>
        <taxon>Fungi</taxon>
        <taxon>Fungi incertae sedis</taxon>
        <taxon>Mucoromycota</taxon>
        <taxon>Glomeromycotina</taxon>
        <taxon>Glomeromycetes</taxon>
        <taxon>Diversisporales</taxon>
        <taxon>Gigasporaceae</taxon>
        <taxon>Cetraspora</taxon>
    </lineage>
</organism>
<feature type="non-terminal residue" evidence="1">
    <location>
        <position position="1"/>
    </location>
</feature>
<sequence>NGFYKHDIQYYNKKTEDEVFTTLLHNEKYKKILLEKNYHHFGASYKNKHWILIFRRLYAKGKIDIKLLLTLTNKERTKIGLKKLILNTKLVDAVQKYVEYLSRNKIYDHIPDVQKKLTGMTWGENLGHSYETEEEA</sequence>
<comment type="caution">
    <text evidence="1">The sequence shown here is derived from an EMBL/GenBank/DDBJ whole genome shotgun (WGS) entry which is preliminary data.</text>
</comment>
<dbReference type="EMBL" id="CAJVPW010059331">
    <property type="protein sequence ID" value="CAG8779374.1"/>
    <property type="molecule type" value="Genomic_DNA"/>
</dbReference>
<proteinExistence type="predicted"/>
<name>A0ACA9R6K5_9GLOM</name>